<keyword evidence="2" id="KW-0547">Nucleotide-binding</keyword>
<keyword evidence="9" id="KW-0234">DNA repair</keyword>
<dbReference type="SUPFAM" id="SSF52540">
    <property type="entry name" value="P-loop containing nucleoside triphosphate hydrolases"/>
    <property type="match status" value="1"/>
</dbReference>
<reference evidence="13" key="1">
    <citation type="journal article" date="2019" name="Int. J. Syst. Evol. Microbiol.">
        <title>The Global Catalogue of Microorganisms (GCM) 10K type strain sequencing project: providing services to taxonomists for standard genome sequencing and annotation.</title>
        <authorList>
            <consortium name="The Broad Institute Genomics Platform"/>
            <consortium name="The Broad Institute Genome Sequencing Center for Infectious Disease"/>
            <person name="Wu L."/>
            <person name="Ma J."/>
        </authorList>
    </citation>
    <scope>NUCLEOTIDE SEQUENCE [LARGE SCALE GENOMIC DNA]</scope>
    <source>
        <strain evidence="13">CCM 8911</strain>
    </source>
</reference>
<evidence type="ECO:0000256" key="8">
    <source>
        <dbReference type="ARBA" id="ARBA00023125"/>
    </source>
</evidence>
<keyword evidence="13" id="KW-1185">Reference proteome</keyword>
<evidence type="ECO:0000256" key="3">
    <source>
        <dbReference type="ARBA" id="ARBA00022763"/>
    </source>
</evidence>
<dbReference type="InterPro" id="IPR011604">
    <property type="entry name" value="PDDEXK-like_dom_sf"/>
</dbReference>
<dbReference type="PANTHER" id="PTHR30591">
    <property type="entry name" value="RECBCD ENZYME SUBUNIT RECC"/>
    <property type="match status" value="1"/>
</dbReference>
<evidence type="ECO:0000256" key="6">
    <source>
        <dbReference type="ARBA" id="ARBA00022839"/>
    </source>
</evidence>
<evidence type="ECO:0000259" key="11">
    <source>
        <dbReference type="Pfam" id="PF21445"/>
    </source>
</evidence>
<dbReference type="InterPro" id="IPR049035">
    <property type="entry name" value="ADDB_N"/>
</dbReference>
<keyword evidence="6" id="KW-0269">Exonuclease</keyword>
<dbReference type="InterPro" id="IPR038726">
    <property type="entry name" value="PDDEXK_AddAB-type"/>
</dbReference>
<keyword evidence="4" id="KW-0378">Hydrolase</keyword>
<dbReference type="InterPro" id="IPR011335">
    <property type="entry name" value="Restrct_endonuc-II-like"/>
</dbReference>
<gene>
    <name evidence="12" type="ORF">ACFQ3L_10370</name>
</gene>
<dbReference type="Proteomes" id="UP001597249">
    <property type="component" value="Unassembled WGS sequence"/>
</dbReference>
<comment type="caution">
    <text evidence="12">The sequence shown here is derived from an EMBL/GenBank/DDBJ whole genome shotgun (WGS) entry which is preliminary data.</text>
</comment>
<keyword evidence="8" id="KW-0238">DNA-binding</keyword>
<keyword evidence="7" id="KW-0067">ATP-binding</keyword>
<organism evidence="12 13">
    <name type="scientific">Lacticaseibacillus jixianensis</name>
    <dbReference type="NCBI Taxonomy" id="2486012"/>
    <lineage>
        <taxon>Bacteria</taxon>
        <taxon>Bacillati</taxon>
        <taxon>Bacillota</taxon>
        <taxon>Bacilli</taxon>
        <taxon>Lactobacillales</taxon>
        <taxon>Lactobacillaceae</taxon>
        <taxon>Lacticaseibacillus</taxon>
    </lineage>
</organism>
<dbReference type="Gene3D" id="3.40.50.300">
    <property type="entry name" value="P-loop containing nucleotide triphosphate hydrolases"/>
    <property type="match status" value="3"/>
</dbReference>
<evidence type="ECO:0000313" key="13">
    <source>
        <dbReference type="Proteomes" id="UP001597249"/>
    </source>
</evidence>
<dbReference type="InterPro" id="IPR027417">
    <property type="entry name" value="P-loop_NTPase"/>
</dbReference>
<keyword evidence="1" id="KW-0540">Nuclease</keyword>
<evidence type="ECO:0000313" key="12">
    <source>
        <dbReference type="EMBL" id="MFD1393969.1"/>
    </source>
</evidence>
<evidence type="ECO:0000256" key="1">
    <source>
        <dbReference type="ARBA" id="ARBA00022722"/>
    </source>
</evidence>
<dbReference type="EMBL" id="JBHTMO010000038">
    <property type="protein sequence ID" value="MFD1393969.1"/>
    <property type="molecule type" value="Genomic_DNA"/>
</dbReference>
<dbReference type="PANTHER" id="PTHR30591:SF1">
    <property type="entry name" value="RECBCD ENZYME SUBUNIT RECC"/>
    <property type="match status" value="1"/>
</dbReference>
<dbReference type="SUPFAM" id="SSF52980">
    <property type="entry name" value="Restriction endonuclease-like"/>
    <property type="match status" value="1"/>
</dbReference>
<evidence type="ECO:0000256" key="7">
    <source>
        <dbReference type="ARBA" id="ARBA00022840"/>
    </source>
</evidence>
<keyword evidence="3" id="KW-0227">DNA damage</keyword>
<sequence length="1184" mass="129973">MTLQFYLGTATTDHQTAMAEAAAAALAAGREVFYLVPNHVKFEAEVSLLQTLRAKTGSRSQFAVSGLQVLSFSRLAWYFLKDTPGYQQPRLDRASNTMLVSKVFQDLLSDPQTAAQLHLFAGSVHNAGFFAELADQLAELQTGRVTAALLKDAVARGESSLQDAEKLRELQVVAEAYEQRASGFATNAALLEQLTQWVLKHQGQMQHAAFFLDHFNDLSASEFHLVHTILHTGADLTVALTLDRVPQAVPEGPALFLPAAKLYYQLSHSVADLRPAPPVKTAWCRPLHGPASLVGGLDQFWQTEYGGAHSTQEPLAAAALAAVQGGLTIAKASEPYTELRAVARAIKHALHQDQTLRYRDFLIVARYLGPYEPYLQPVFDEQGLPVFIDRERPMQNHPLVALIQSLFAVQRHHYQYEDMMRLLKTELLIPSGVALADFRQALDVTDNFLLKTGKFGDAWLTAEPWQYIDHKQNDQFVVDEAKTAQVNLVRAFVKATLPALFAGWQQATTGTAGATVLYQWLKQSGVTTVLDQWRQAAIASGALTAATAGEQAWATLMTLLDDFAMIKGADAFDLQEFAEMLDAGFAGATYTQIPSTLDQITVSETGLSRLPKFRQVFVIGATSQVMPDTPADHPIITAADRAALQPLLGAGVYLPEAGAESALWDAFINYLAMMAGSDRLTLSYPVYADNENHASSYLTQLEAYFDVPETQWPGVDLTTPFPQAFSSARGMLADYMRIFAQAKASGTGVPAAWQQVLQVLRQAPAPLGPLAARMAAAAGTQNPIGSLTPALAEQLYSPHMNISISQLERYYANPFEYFLRYGLKLRKRPEFELTPADSGVLYHGVMEQLLREHPALGDLTEAKLSSLVAGLVRTAAAQPGFEILQADAYWQYVTQQIGTMLSQNALMIRRQQARTRFRPKETELVFGRDKRLAGLELPLSGGRQVTVSGRIDRLDEALVDEQPYFMVLDYKSSTHDFSMQDAYYGKSMQLLTYIDAVQKAAGPFAGMLPAGAEYFVFTLPRLNYQDQTKPNALLAKFQLKGLIILPDQAAPAHREKLIEAFDSALTPGQGAGSQSPVVELSLKKDGALAAAGRAKRIQQSQLGLLLAHNERLIAQAADQILSGVISLAPLQFKQEADVITRSDYQAIMRFDPATGGDHYHHVQPLTFTQVMQLIASEQEGKEND</sequence>
<evidence type="ECO:0000256" key="2">
    <source>
        <dbReference type="ARBA" id="ARBA00022741"/>
    </source>
</evidence>
<feature type="domain" description="ATP-dependent helicase/deoxyribonuclease subunit B N-terminal" evidence="11">
    <location>
        <begin position="5"/>
        <end position="270"/>
    </location>
</feature>
<evidence type="ECO:0000256" key="9">
    <source>
        <dbReference type="ARBA" id="ARBA00023204"/>
    </source>
</evidence>
<name>A0ABW4BAY6_9LACO</name>
<dbReference type="Pfam" id="PF12705">
    <property type="entry name" value="PDDEXK_1"/>
    <property type="match status" value="1"/>
</dbReference>
<proteinExistence type="predicted"/>
<keyword evidence="5" id="KW-0347">Helicase</keyword>
<accession>A0ABW4BAY6</accession>
<evidence type="ECO:0000256" key="4">
    <source>
        <dbReference type="ARBA" id="ARBA00022801"/>
    </source>
</evidence>
<feature type="domain" description="PD-(D/E)XK endonuclease-like" evidence="10">
    <location>
        <begin position="802"/>
        <end position="1029"/>
    </location>
</feature>
<dbReference type="Pfam" id="PF21445">
    <property type="entry name" value="ADDB_N"/>
    <property type="match status" value="1"/>
</dbReference>
<dbReference type="Gene3D" id="3.90.320.10">
    <property type="match status" value="1"/>
</dbReference>
<protein>
    <submittedName>
        <fullName evidence="12">PD-(D/E)XK nuclease family protein</fullName>
    </submittedName>
</protein>
<evidence type="ECO:0000259" key="10">
    <source>
        <dbReference type="Pfam" id="PF12705"/>
    </source>
</evidence>
<evidence type="ECO:0000256" key="5">
    <source>
        <dbReference type="ARBA" id="ARBA00022806"/>
    </source>
</evidence>
<dbReference type="RefSeq" id="WP_125585066.1">
    <property type="nucleotide sequence ID" value="NZ_JBHTMO010000038.1"/>
</dbReference>